<dbReference type="EMBL" id="RBZP01000005">
    <property type="protein sequence ID" value="RKQ33867.1"/>
    <property type="molecule type" value="Genomic_DNA"/>
</dbReference>
<gene>
    <name evidence="2" type="ORF">D8M06_08545</name>
</gene>
<keyword evidence="1" id="KW-0472">Membrane</keyword>
<reference evidence="2 3" key="1">
    <citation type="journal article" date="2016" name="Int. J. Syst. Evol. Microbiol.">
        <title>Oceanobacillus halophilus sp. nov., a novel moderately halophilic bacterium from a hypersaline lake.</title>
        <authorList>
            <person name="Amoozegar M.A."/>
            <person name="Bagheri M."/>
            <person name="Makhdoumi A."/>
            <person name="Nikou M.M."/>
            <person name="Fazeli S.A.S."/>
            <person name="Schumann P."/>
            <person name="Sproer C."/>
            <person name="Sanchez-Porro C."/>
            <person name="Ventosa A."/>
        </authorList>
    </citation>
    <scope>NUCLEOTIDE SEQUENCE [LARGE SCALE GENOMIC DNA]</scope>
    <source>
        <strain evidence="2 3">DSM 23996</strain>
    </source>
</reference>
<comment type="caution">
    <text evidence="2">The sequence shown here is derived from an EMBL/GenBank/DDBJ whole genome shotgun (WGS) entry which is preliminary data.</text>
</comment>
<protein>
    <submittedName>
        <fullName evidence="2">Uncharacterized protein</fullName>
    </submittedName>
</protein>
<evidence type="ECO:0000256" key="1">
    <source>
        <dbReference type="SAM" id="Phobius"/>
    </source>
</evidence>
<feature type="transmembrane region" description="Helical" evidence="1">
    <location>
        <begin position="35"/>
        <end position="55"/>
    </location>
</feature>
<name>A0A495A2P8_9BACI</name>
<dbReference type="RefSeq" id="WP_121203982.1">
    <property type="nucleotide sequence ID" value="NZ_RBZP01000005.1"/>
</dbReference>
<feature type="transmembrane region" description="Helical" evidence="1">
    <location>
        <begin position="6"/>
        <end position="28"/>
    </location>
</feature>
<keyword evidence="1" id="KW-0812">Transmembrane</keyword>
<organism evidence="2 3">
    <name type="scientific">Oceanobacillus halophilus</name>
    <dbReference type="NCBI Taxonomy" id="930130"/>
    <lineage>
        <taxon>Bacteria</taxon>
        <taxon>Bacillati</taxon>
        <taxon>Bacillota</taxon>
        <taxon>Bacilli</taxon>
        <taxon>Bacillales</taxon>
        <taxon>Bacillaceae</taxon>
        <taxon>Oceanobacillus</taxon>
    </lineage>
</organism>
<evidence type="ECO:0000313" key="2">
    <source>
        <dbReference type="EMBL" id="RKQ33867.1"/>
    </source>
</evidence>
<feature type="transmembrane region" description="Helical" evidence="1">
    <location>
        <begin position="75"/>
        <end position="100"/>
    </location>
</feature>
<accession>A0A495A2P8</accession>
<sequence length="160" mass="19012">MESMPAGFWVLYGIILSLVLISSIIYWVIRKFSPLAAIALIFSLLLPLISFVYTVQRTEGSPYEYIMIQLQADHWLAIFIAVGYVYISIWLLIVLADLLIKAYKIPYVYDRLNWLGNKIAHYWNRYIYQHMKRWLLVIKEKLSNKKNKNELHEEPRKESQ</sequence>
<keyword evidence="3" id="KW-1185">Reference proteome</keyword>
<dbReference type="Proteomes" id="UP000269301">
    <property type="component" value="Unassembled WGS sequence"/>
</dbReference>
<dbReference type="AlphaFoldDB" id="A0A495A2P8"/>
<evidence type="ECO:0000313" key="3">
    <source>
        <dbReference type="Proteomes" id="UP000269301"/>
    </source>
</evidence>
<proteinExistence type="predicted"/>
<keyword evidence="1" id="KW-1133">Transmembrane helix</keyword>
<dbReference type="OrthoDB" id="2645556at2"/>